<accession>A0A420Y3P6</accession>
<dbReference type="PROSITE" id="PS50011">
    <property type="entry name" value="PROTEIN_KINASE_DOM"/>
    <property type="match status" value="1"/>
</dbReference>
<evidence type="ECO:0000313" key="9">
    <source>
        <dbReference type="Proteomes" id="UP000275385"/>
    </source>
</evidence>
<dbReference type="OrthoDB" id="5979581at2759"/>
<evidence type="ECO:0000256" key="6">
    <source>
        <dbReference type="PROSITE-ProRule" id="PRU10141"/>
    </source>
</evidence>
<dbReference type="InterPro" id="IPR011009">
    <property type="entry name" value="Kinase-like_dom_sf"/>
</dbReference>
<reference evidence="8 9" key="1">
    <citation type="submission" date="2018-08" db="EMBL/GenBank/DDBJ databases">
        <title>Draft genome of the lignicolous fungus Coniochaeta pulveracea.</title>
        <authorList>
            <person name="Borstlap C.J."/>
            <person name="De Witt R.N."/>
            <person name="Botha A."/>
            <person name="Volschenk H."/>
        </authorList>
    </citation>
    <scope>NUCLEOTIDE SEQUENCE [LARGE SCALE GENOMIC DNA]</scope>
    <source>
        <strain evidence="8 9">CAB683</strain>
    </source>
</reference>
<evidence type="ECO:0000256" key="2">
    <source>
        <dbReference type="ARBA" id="ARBA00022679"/>
    </source>
</evidence>
<keyword evidence="2" id="KW-0808">Transferase</keyword>
<keyword evidence="3 6" id="KW-0547">Nucleotide-binding</keyword>
<evidence type="ECO:0000256" key="5">
    <source>
        <dbReference type="ARBA" id="ARBA00022840"/>
    </source>
</evidence>
<evidence type="ECO:0000256" key="4">
    <source>
        <dbReference type="ARBA" id="ARBA00022777"/>
    </source>
</evidence>
<dbReference type="EMBL" id="QVQW01000055">
    <property type="protein sequence ID" value="RKU42498.1"/>
    <property type="molecule type" value="Genomic_DNA"/>
</dbReference>
<keyword evidence="5 6" id="KW-0067">ATP-binding</keyword>
<dbReference type="Proteomes" id="UP000275385">
    <property type="component" value="Unassembled WGS sequence"/>
</dbReference>
<keyword evidence="9" id="KW-1185">Reference proteome</keyword>
<dbReference type="PANTHER" id="PTHR45646">
    <property type="entry name" value="SERINE/THREONINE-PROTEIN KINASE DOA-RELATED"/>
    <property type="match status" value="1"/>
</dbReference>
<evidence type="ECO:0000259" key="7">
    <source>
        <dbReference type="PROSITE" id="PS50011"/>
    </source>
</evidence>
<keyword evidence="4" id="KW-0418">Kinase</keyword>
<dbReference type="Gene3D" id="1.10.510.10">
    <property type="entry name" value="Transferase(Phosphotransferase) domain 1"/>
    <property type="match status" value="1"/>
</dbReference>
<dbReference type="Gene3D" id="3.30.200.20">
    <property type="entry name" value="Phosphorylase Kinase, domain 1"/>
    <property type="match status" value="1"/>
</dbReference>
<proteinExistence type="predicted"/>
<dbReference type="InterPro" id="IPR017441">
    <property type="entry name" value="Protein_kinase_ATP_BS"/>
</dbReference>
<dbReference type="InterPro" id="IPR000719">
    <property type="entry name" value="Prot_kinase_dom"/>
</dbReference>
<dbReference type="Pfam" id="PF00069">
    <property type="entry name" value="Pkinase"/>
    <property type="match status" value="1"/>
</dbReference>
<dbReference type="STRING" id="177199.A0A420Y3P6"/>
<name>A0A420Y3P6_9PEZI</name>
<sequence length="519" mass="58787">MLNGQQYVVVEKLGAGGFSTVWLCRDLVNNKWRIIKVIAANASDKTCSDLGVAEWLSDMTLEDQRERHICLPEGHFYQEGPNGRHLCLILPLLGISLEQIWQRFHEDQPFLKLLCRQIIDAMEFLHSRAAEGGVHPRPERSRHQPQCLYIPTSFQPGNGYMTSNIMVTDFGQAYHVTHPPDDDGIPYQYVAPEVAIPGVLRLGFPADIWALGATLCEVRQGSIPFELLSHDQIGYCQRLEEVLGLLPEPYRCFMRLNPWVRQQGLWWNDLDKPISMKPEELNWRREKRRENFGYKDVLQQVVVEPRGKWVWREGTPDFGHNRHIGTLEARDLHNLLVGIFKYDPAERPTIAQIRDHSWFLSFCPAPRRNRVHEDGIKTEGPGHEGSNSSVFLDTDGNASTPSIMIKQSVEDGGAEADDTFMDHDDVAATGKLVEGAVTQGHDVLKNQPRNTVLHNLHEAGCRVSCRYTSFDTSFVADLGRNPLGAYNLPRAYILQKGCVAGGQSVLLLSVRFTWNYALE</sequence>
<dbReference type="PROSITE" id="PS00107">
    <property type="entry name" value="PROTEIN_KINASE_ATP"/>
    <property type="match status" value="1"/>
</dbReference>
<dbReference type="SUPFAM" id="SSF56112">
    <property type="entry name" value="Protein kinase-like (PK-like)"/>
    <property type="match status" value="1"/>
</dbReference>
<dbReference type="InterPro" id="IPR051175">
    <property type="entry name" value="CLK_kinases"/>
</dbReference>
<evidence type="ECO:0000256" key="1">
    <source>
        <dbReference type="ARBA" id="ARBA00022527"/>
    </source>
</evidence>
<feature type="binding site" evidence="6">
    <location>
        <position position="36"/>
    </location>
    <ligand>
        <name>ATP</name>
        <dbReference type="ChEBI" id="CHEBI:30616"/>
    </ligand>
</feature>
<dbReference type="GO" id="GO:0005634">
    <property type="term" value="C:nucleus"/>
    <property type="evidence" value="ECO:0007669"/>
    <property type="project" value="TreeGrafter"/>
</dbReference>
<protein>
    <recommendedName>
        <fullName evidence="7">Protein kinase domain-containing protein</fullName>
    </recommendedName>
</protein>
<comment type="caution">
    <text evidence="8">The sequence shown here is derived from an EMBL/GenBank/DDBJ whole genome shotgun (WGS) entry which is preliminary data.</text>
</comment>
<evidence type="ECO:0000256" key="3">
    <source>
        <dbReference type="ARBA" id="ARBA00022741"/>
    </source>
</evidence>
<evidence type="ECO:0000313" key="8">
    <source>
        <dbReference type="EMBL" id="RKU42498.1"/>
    </source>
</evidence>
<dbReference type="GO" id="GO:0005524">
    <property type="term" value="F:ATP binding"/>
    <property type="evidence" value="ECO:0007669"/>
    <property type="project" value="UniProtKB-UniRule"/>
</dbReference>
<feature type="domain" description="Protein kinase" evidence="7">
    <location>
        <begin position="7"/>
        <end position="359"/>
    </location>
</feature>
<dbReference type="PANTHER" id="PTHR45646:SF11">
    <property type="entry name" value="SERINE_THREONINE-PROTEIN KINASE DOA"/>
    <property type="match status" value="1"/>
</dbReference>
<dbReference type="AlphaFoldDB" id="A0A420Y3P6"/>
<organism evidence="8 9">
    <name type="scientific">Coniochaeta pulveracea</name>
    <dbReference type="NCBI Taxonomy" id="177199"/>
    <lineage>
        <taxon>Eukaryota</taxon>
        <taxon>Fungi</taxon>
        <taxon>Dikarya</taxon>
        <taxon>Ascomycota</taxon>
        <taxon>Pezizomycotina</taxon>
        <taxon>Sordariomycetes</taxon>
        <taxon>Sordariomycetidae</taxon>
        <taxon>Coniochaetales</taxon>
        <taxon>Coniochaetaceae</taxon>
        <taxon>Coniochaeta</taxon>
    </lineage>
</organism>
<dbReference type="SMART" id="SM00220">
    <property type="entry name" value="S_TKc"/>
    <property type="match status" value="1"/>
</dbReference>
<dbReference type="GO" id="GO:0004674">
    <property type="term" value="F:protein serine/threonine kinase activity"/>
    <property type="evidence" value="ECO:0007669"/>
    <property type="project" value="UniProtKB-KW"/>
</dbReference>
<gene>
    <name evidence="8" type="ORF">DL546_001192</name>
</gene>
<keyword evidence="1" id="KW-0723">Serine/threonine-protein kinase</keyword>